<dbReference type="RefSeq" id="WP_045957500.1">
    <property type="nucleotide sequence ID" value="NZ_FO704551.1"/>
</dbReference>
<dbReference type="Proteomes" id="UP000032735">
    <property type="component" value="Chromosome"/>
</dbReference>
<dbReference type="AlphaFoldDB" id="A0A068QY48"/>
<evidence type="ECO:0000256" key="1">
    <source>
        <dbReference type="SAM" id="Phobius"/>
    </source>
</evidence>
<evidence type="ECO:0000313" key="2">
    <source>
        <dbReference type="EMBL" id="CDG19972.1"/>
    </source>
</evidence>
<name>A0A068QY48_9GAMM</name>
<evidence type="ECO:0008006" key="4">
    <source>
        <dbReference type="Google" id="ProtNLM"/>
    </source>
</evidence>
<protein>
    <recommendedName>
        <fullName evidence="4">DUF4752 family protein</fullName>
    </recommendedName>
</protein>
<dbReference type="STRING" id="1354304.XPG1_0317"/>
<dbReference type="Pfam" id="PF15944">
    <property type="entry name" value="DUF4752"/>
    <property type="match status" value="1"/>
</dbReference>
<proteinExistence type="predicted"/>
<gene>
    <name evidence="2" type="ORF">XPG1_0317</name>
</gene>
<accession>A0A068QY48</accession>
<dbReference type="HOGENOM" id="CLU_183658_0_0_6"/>
<dbReference type="EMBL" id="FO704551">
    <property type="protein sequence ID" value="CDG19972.1"/>
    <property type="molecule type" value="Genomic_DNA"/>
</dbReference>
<sequence>MSETIFNYMTGGLMVIGYLYILVRAANWLGALLVSAYYSRRKEGRKQKAINELYDAFELDQIKDGQTFRVTTKGDLVIMMHRPKSEGK</sequence>
<keyword evidence="1" id="KW-0812">Transmembrane</keyword>
<reference evidence="2 3" key="1">
    <citation type="submission" date="2013-07" db="EMBL/GenBank/DDBJ databases">
        <authorList>
            <person name="Genoscope - CEA"/>
        </authorList>
    </citation>
    <scope>NUCLEOTIDE SEQUENCE [LARGE SCALE GENOMIC DNA]</scope>
    <source>
        <strain evidence="2 3">G6</strain>
    </source>
</reference>
<evidence type="ECO:0000313" key="3">
    <source>
        <dbReference type="Proteomes" id="UP000032735"/>
    </source>
</evidence>
<dbReference type="InterPro" id="IPR031858">
    <property type="entry name" value="DUF4752"/>
</dbReference>
<organism evidence="2 3">
    <name type="scientific">Xenorhabdus poinarii G6</name>
    <dbReference type="NCBI Taxonomy" id="1354304"/>
    <lineage>
        <taxon>Bacteria</taxon>
        <taxon>Pseudomonadati</taxon>
        <taxon>Pseudomonadota</taxon>
        <taxon>Gammaproteobacteria</taxon>
        <taxon>Enterobacterales</taxon>
        <taxon>Morganellaceae</taxon>
        <taxon>Xenorhabdus</taxon>
    </lineage>
</organism>
<keyword evidence="1" id="KW-0472">Membrane</keyword>
<dbReference type="KEGG" id="xpo:XPG1_0317"/>
<feature type="transmembrane region" description="Helical" evidence="1">
    <location>
        <begin position="15"/>
        <end position="38"/>
    </location>
</feature>
<dbReference type="OrthoDB" id="6629750at2"/>
<keyword evidence="3" id="KW-1185">Reference proteome</keyword>
<keyword evidence="1" id="KW-1133">Transmembrane helix</keyword>